<dbReference type="RefSeq" id="WP_380969803.1">
    <property type="nucleotide sequence ID" value="NZ_JBHSNZ010000049.1"/>
</dbReference>
<gene>
    <name evidence="1" type="ORF">ACFQGO_36825</name>
</gene>
<evidence type="ECO:0008006" key="3">
    <source>
        <dbReference type="Google" id="ProtNLM"/>
    </source>
</evidence>
<organism evidence="1 2">
    <name type="scientific">Streptomyces heilongjiangensis</name>
    <dbReference type="NCBI Taxonomy" id="945052"/>
    <lineage>
        <taxon>Bacteria</taxon>
        <taxon>Bacillati</taxon>
        <taxon>Actinomycetota</taxon>
        <taxon>Actinomycetes</taxon>
        <taxon>Kitasatosporales</taxon>
        <taxon>Streptomycetaceae</taxon>
        <taxon>Streptomyces</taxon>
    </lineage>
</organism>
<evidence type="ECO:0000313" key="2">
    <source>
        <dbReference type="Proteomes" id="UP001596112"/>
    </source>
</evidence>
<reference evidence="2" key="1">
    <citation type="journal article" date="2019" name="Int. J. Syst. Evol. Microbiol.">
        <title>The Global Catalogue of Microorganisms (GCM) 10K type strain sequencing project: providing services to taxonomists for standard genome sequencing and annotation.</title>
        <authorList>
            <consortium name="The Broad Institute Genomics Platform"/>
            <consortium name="The Broad Institute Genome Sequencing Center for Infectious Disease"/>
            <person name="Wu L."/>
            <person name="Ma J."/>
        </authorList>
    </citation>
    <scope>NUCLEOTIDE SEQUENCE [LARGE SCALE GENOMIC DNA]</scope>
    <source>
        <strain evidence="2">JCM 9918</strain>
    </source>
</reference>
<comment type="caution">
    <text evidence="1">The sequence shown here is derived from an EMBL/GenBank/DDBJ whole genome shotgun (WGS) entry which is preliminary data.</text>
</comment>
<name>A0ABW1BJW2_9ACTN</name>
<protein>
    <recommendedName>
        <fullName evidence="3">HTH-like domain-containing protein</fullName>
    </recommendedName>
</protein>
<evidence type="ECO:0000313" key="1">
    <source>
        <dbReference type="EMBL" id="MFC5813014.1"/>
    </source>
</evidence>
<accession>A0ABW1BJW2</accession>
<dbReference type="EMBL" id="JBHSNZ010000049">
    <property type="protein sequence ID" value="MFC5813014.1"/>
    <property type="molecule type" value="Genomic_DNA"/>
</dbReference>
<proteinExistence type="predicted"/>
<keyword evidence="2" id="KW-1185">Reference proteome</keyword>
<dbReference type="Proteomes" id="UP001596112">
    <property type="component" value="Unassembled WGS sequence"/>
</dbReference>
<sequence length="68" mass="7837">MRRPGRRVNRKRVARVMRERDIRGVTRRRRRSLTRPDARAKFPHDLEHVVVTPRGLGLVGSAGVSRGV</sequence>